<gene>
    <name evidence="1" type="primary">Vigan.02G073000</name>
    <name evidence="1" type="ORF">VIGAN_02073000</name>
</gene>
<proteinExistence type="predicted"/>
<protein>
    <submittedName>
        <fullName evidence="1">Uncharacterized protein</fullName>
    </submittedName>
</protein>
<dbReference type="Proteomes" id="UP000291084">
    <property type="component" value="Chromosome 2"/>
</dbReference>
<dbReference type="EMBL" id="AP015035">
    <property type="protein sequence ID" value="BAT78090.1"/>
    <property type="molecule type" value="Genomic_DNA"/>
</dbReference>
<sequence>MPAYLAQRWDQTVCDRTVCSVTRRTALASPLSNCPCQSRGGGRCQFERAVRPRPNDAIKQPLNVTERRKCMN</sequence>
<organism evidence="1 2">
    <name type="scientific">Vigna angularis var. angularis</name>
    <dbReference type="NCBI Taxonomy" id="157739"/>
    <lineage>
        <taxon>Eukaryota</taxon>
        <taxon>Viridiplantae</taxon>
        <taxon>Streptophyta</taxon>
        <taxon>Embryophyta</taxon>
        <taxon>Tracheophyta</taxon>
        <taxon>Spermatophyta</taxon>
        <taxon>Magnoliopsida</taxon>
        <taxon>eudicotyledons</taxon>
        <taxon>Gunneridae</taxon>
        <taxon>Pentapetalae</taxon>
        <taxon>rosids</taxon>
        <taxon>fabids</taxon>
        <taxon>Fabales</taxon>
        <taxon>Fabaceae</taxon>
        <taxon>Papilionoideae</taxon>
        <taxon>50 kb inversion clade</taxon>
        <taxon>NPAAA clade</taxon>
        <taxon>indigoferoid/millettioid clade</taxon>
        <taxon>Phaseoleae</taxon>
        <taxon>Vigna</taxon>
    </lineage>
</organism>
<accession>A0A0S3RC46</accession>
<evidence type="ECO:0000313" key="1">
    <source>
        <dbReference type="EMBL" id="BAT78090.1"/>
    </source>
</evidence>
<keyword evidence="2" id="KW-1185">Reference proteome</keyword>
<name>A0A0S3RC46_PHAAN</name>
<dbReference type="AlphaFoldDB" id="A0A0S3RC46"/>
<evidence type="ECO:0000313" key="2">
    <source>
        <dbReference type="Proteomes" id="UP000291084"/>
    </source>
</evidence>
<reference evidence="1 2" key="1">
    <citation type="journal article" date="2015" name="Sci. Rep.">
        <title>The power of single molecule real-time sequencing technology in the de novo assembly of a eukaryotic genome.</title>
        <authorList>
            <person name="Sakai H."/>
            <person name="Naito K."/>
            <person name="Ogiso-Tanaka E."/>
            <person name="Takahashi Y."/>
            <person name="Iseki K."/>
            <person name="Muto C."/>
            <person name="Satou K."/>
            <person name="Teruya K."/>
            <person name="Shiroma A."/>
            <person name="Shimoji M."/>
            <person name="Hirano T."/>
            <person name="Itoh T."/>
            <person name="Kaga A."/>
            <person name="Tomooka N."/>
        </authorList>
    </citation>
    <scope>NUCLEOTIDE SEQUENCE [LARGE SCALE GENOMIC DNA]</scope>
    <source>
        <strain evidence="2">cv. Shumari</strain>
    </source>
</reference>